<dbReference type="SMART" id="SM00479">
    <property type="entry name" value="EXOIII"/>
    <property type="match status" value="1"/>
</dbReference>
<dbReference type="PANTHER" id="PTHR12801:SF114">
    <property type="entry name" value="EXONUCLEASE, PUTATIVE (AFU_ORTHOLOGUE AFUA_7G00870)-RELATED"/>
    <property type="match status" value="1"/>
</dbReference>
<evidence type="ECO:0000313" key="5">
    <source>
        <dbReference type="EMBL" id="RPA75137.1"/>
    </source>
</evidence>
<name>A0A3N4HPA7_ASCIM</name>
<keyword evidence="3" id="KW-0269">Exonuclease</keyword>
<keyword evidence="1" id="KW-0540">Nuclease</keyword>
<dbReference type="GO" id="GO:0006364">
    <property type="term" value="P:rRNA processing"/>
    <property type="evidence" value="ECO:0007669"/>
    <property type="project" value="TreeGrafter"/>
</dbReference>
<evidence type="ECO:0000259" key="4">
    <source>
        <dbReference type="SMART" id="SM00479"/>
    </source>
</evidence>
<dbReference type="Pfam" id="PF00929">
    <property type="entry name" value="RNase_T"/>
    <property type="match status" value="1"/>
</dbReference>
<dbReference type="GO" id="GO:0000027">
    <property type="term" value="P:ribosomal large subunit assembly"/>
    <property type="evidence" value="ECO:0007669"/>
    <property type="project" value="TreeGrafter"/>
</dbReference>
<dbReference type="InterPro" id="IPR036397">
    <property type="entry name" value="RNaseH_sf"/>
</dbReference>
<dbReference type="InterPro" id="IPR047021">
    <property type="entry name" value="REXO1/3/4-like"/>
</dbReference>
<keyword evidence="2" id="KW-0378">Hydrolase</keyword>
<dbReference type="AlphaFoldDB" id="A0A3N4HPA7"/>
<evidence type="ECO:0000256" key="3">
    <source>
        <dbReference type="ARBA" id="ARBA00022839"/>
    </source>
</evidence>
<sequence>MLTVDISVSRRVCQQNSNLLCYFHPGQSSDSGICSSCNKPRFGTIGCEDRSAHSHDFTQNTFDPTPRSYHSAAERLWWPPENRIHNAIVIDCEMVELAYGKEAVVHLSAVDFVTGKTLIDSHLAIPEGERVTDWRTTYTGVTAASLAIAQQEGKVLDGIVGARQELFKHMCLRNTTLIGFSVHHDLEALRIFHPNIVDFQILYSERHGEKVGLKRSCEELLGRKIQNHGKAGNGHICMEDVMATRELVLHWIEKKGDARILSEEEKWEQFEDAYHWEQVDAEWDAMVW</sequence>
<organism evidence="5 6">
    <name type="scientific">Ascobolus immersus RN42</name>
    <dbReference type="NCBI Taxonomy" id="1160509"/>
    <lineage>
        <taxon>Eukaryota</taxon>
        <taxon>Fungi</taxon>
        <taxon>Dikarya</taxon>
        <taxon>Ascomycota</taxon>
        <taxon>Pezizomycotina</taxon>
        <taxon>Pezizomycetes</taxon>
        <taxon>Pezizales</taxon>
        <taxon>Ascobolaceae</taxon>
        <taxon>Ascobolus</taxon>
    </lineage>
</organism>
<dbReference type="STRING" id="1160509.A0A3N4HPA7"/>
<reference evidence="5 6" key="1">
    <citation type="journal article" date="2018" name="Nat. Ecol. Evol.">
        <title>Pezizomycetes genomes reveal the molecular basis of ectomycorrhizal truffle lifestyle.</title>
        <authorList>
            <person name="Murat C."/>
            <person name="Payen T."/>
            <person name="Noel B."/>
            <person name="Kuo A."/>
            <person name="Morin E."/>
            <person name="Chen J."/>
            <person name="Kohler A."/>
            <person name="Krizsan K."/>
            <person name="Balestrini R."/>
            <person name="Da Silva C."/>
            <person name="Montanini B."/>
            <person name="Hainaut M."/>
            <person name="Levati E."/>
            <person name="Barry K.W."/>
            <person name="Belfiori B."/>
            <person name="Cichocki N."/>
            <person name="Clum A."/>
            <person name="Dockter R.B."/>
            <person name="Fauchery L."/>
            <person name="Guy J."/>
            <person name="Iotti M."/>
            <person name="Le Tacon F."/>
            <person name="Lindquist E.A."/>
            <person name="Lipzen A."/>
            <person name="Malagnac F."/>
            <person name="Mello A."/>
            <person name="Molinier V."/>
            <person name="Miyauchi S."/>
            <person name="Poulain J."/>
            <person name="Riccioni C."/>
            <person name="Rubini A."/>
            <person name="Sitrit Y."/>
            <person name="Splivallo R."/>
            <person name="Traeger S."/>
            <person name="Wang M."/>
            <person name="Zifcakova L."/>
            <person name="Wipf D."/>
            <person name="Zambonelli A."/>
            <person name="Paolocci F."/>
            <person name="Nowrousian M."/>
            <person name="Ottonello S."/>
            <person name="Baldrian P."/>
            <person name="Spatafora J.W."/>
            <person name="Henrissat B."/>
            <person name="Nagy L.G."/>
            <person name="Aury J.M."/>
            <person name="Wincker P."/>
            <person name="Grigoriev I.V."/>
            <person name="Bonfante P."/>
            <person name="Martin F.M."/>
        </authorList>
    </citation>
    <scope>NUCLEOTIDE SEQUENCE [LARGE SCALE GENOMIC DNA]</scope>
    <source>
        <strain evidence="5 6">RN42</strain>
    </source>
</reference>
<dbReference type="Proteomes" id="UP000275078">
    <property type="component" value="Unassembled WGS sequence"/>
</dbReference>
<dbReference type="GO" id="GO:0005634">
    <property type="term" value="C:nucleus"/>
    <property type="evidence" value="ECO:0007669"/>
    <property type="project" value="TreeGrafter"/>
</dbReference>
<dbReference type="SUPFAM" id="SSF53098">
    <property type="entry name" value="Ribonuclease H-like"/>
    <property type="match status" value="1"/>
</dbReference>
<proteinExistence type="predicted"/>
<dbReference type="InterPro" id="IPR013520">
    <property type="entry name" value="Ribonucl_H"/>
</dbReference>
<evidence type="ECO:0000256" key="1">
    <source>
        <dbReference type="ARBA" id="ARBA00022722"/>
    </source>
</evidence>
<dbReference type="InterPro" id="IPR012337">
    <property type="entry name" value="RNaseH-like_sf"/>
</dbReference>
<dbReference type="PANTHER" id="PTHR12801">
    <property type="entry name" value="RNA EXONUCLEASE REXO1 / RECO3 FAMILY MEMBER-RELATED"/>
    <property type="match status" value="1"/>
</dbReference>
<protein>
    <recommendedName>
        <fullName evidence="4">Exonuclease domain-containing protein</fullName>
    </recommendedName>
</protein>
<keyword evidence="6" id="KW-1185">Reference proteome</keyword>
<dbReference type="GO" id="GO:0004527">
    <property type="term" value="F:exonuclease activity"/>
    <property type="evidence" value="ECO:0007669"/>
    <property type="project" value="UniProtKB-KW"/>
</dbReference>
<accession>A0A3N4HPA7</accession>
<feature type="domain" description="Exonuclease" evidence="4">
    <location>
        <begin position="86"/>
        <end position="257"/>
    </location>
</feature>
<dbReference type="EMBL" id="ML119771">
    <property type="protein sequence ID" value="RPA75137.1"/>
    <property type="molecule type" value="Genomic_DNA"/>
</dbReference>
<evidence type="ECO:0000313" key="6">
    <source>
        <dbReference type="Proteomes" id="UP000275078"/>
    </source>
</evidence>
<evidence type="ECO:0000256" key="2">
    <source>
        <dbReference type="ARBA" id="ARBA00022801"/>
    </source>
</evidence>
<dbReference type="OrthoDB" id="16516at2759"/>
<dbReference type="Gene3D" id="3.30.420.10">
    <property type="entry name" value="Ribonuclease H-like superfamily/Ribonuclease H"/>
    <property type="match status" value="1"/>
</dbReference>
<dbReference type="GO" id="GO:0003676">
    <property type="term" value="F:nucleic acid binding"/>
    <property type="evidence" value="ECO:0007669"/>
    <property type="project" value="InterPro"/>
</dbReference>
<gene>
    <name evidence="5" type="ORF">BJ508DRAFT_24402</name>
</gene>